<dbReference type="PANTHER" id="PTHR31286:SF90">
    <property type="entry name" value="DUF4283 DOMAIN-CONTAINING PROTEIN"/>
    <property type="match status" value="1"/>
</dbReference>
<comment type="caution">
    <text evidence="2">The sequence shown here is derived from an EMBL/GenBank/DDBJ whole genome shotgun (WGS) entry which is preliminary data.</text>
</comment>
<dbReference type="AlphaFoldDB" id="A0A8S9LBW4"/>
<feature type="compositionally biased region" description="Polar residues" evidence="1">
    <location>
        <begin position="10"/>
        <end position="20"/>
    </location>
</feature>
<feature type="region of interest" description="Disordered" evidence="1">
    <location>
        <begin position="446"/>
        <end position="466"/>
    </location>
</feature>
<dbReference type="InterPro" id="IPR040256">
    <property type="entry name" value="At4g02000-like"/>
</dbReference>
<sequence length="502" mass="53906">MRENPWFPGNSASAFNPQLLTTGSSSPVTAPTVSSSSLSTTPIEVPTATPTPLASSVATVSRSGGTVQLNLENFKILPPKFSSPIQTNKASRNPPPLPPSLPKNSKHIVSPYCYPETPIPEPQIPTNKPPTAPSLVEKIRKSEDKSLRRLAPATFSETGRPRMLIPDSVFQKGAELHKDFIICYFNGRPPPFNHIQSVLNHLWGKGWSSSASTTSPPLETIQIWAHLTGIPLHLRHQEGLSLVAGLVGEPKETDDFTLNLVSLTLSHVKVDVDLTKPLPSVVEFTRESGEVVEVMVSYPWVPPTCSHCKELRHIMKNCLLLPPPPKNPPPSKRSSKAAASKDKATVSPTPNPPTDIPKTHASSSGTPAAVVNSPEPCSTDPRPSASPSVPSSDLTKSASLPPSHHIPSLNPFVSPSPIKDAPLLNPSSIPTSPFNLSTSIIPLNFSSPPSPPEYPKKRPRPCSSNQSFPSFIAQLIFFSSSSFTPPPTVPSNHHLSSKPFAL</sequence>
<evidence type="ECO:0000313" key="2">
    <source>
        <dbReference type="EMBL" id="KAF2603712.1"/>
    </source>
</evidence>
<feature type="region of interest" description="Disordered" evidence="1">
    <location>
        <begin position="78"/>
        <end position="104"/>
    </location>
</feature>
<feature type="compositionally biased region" description="Low complexity" evidence="1">
    <location>
        <begin position="21"/>
        <end position="42"/>
    </location>
</feature>
<reference evidence="2" key="1">
    <citation type="submission" date="2019-12" db="EMBL/GenBank/DDBJ databases">
        <title>Genome sequencing and annotation of Brassica cretica.</title>
        <authorList>
            <person name="Studholme D.J."/>
            <person name="Sarris P.F."/>
        </authorList>
    </citation>
    <scope>NUCLEOTIDE SEQUENCE</scope>
    <source>
        <strain evidence="2">PFS-102/07</strain>
        <tissue evidence="2">Leaf</tissue>
    </source>
</reference>
<gene>
    <name evidence="2" type="ORF">F2Q70_00026719</name>
</gene>
<proteinExistence type="predicted"/>
<feature type="region of interest" description="Disordered" evidence="1">
    <location>
        <begin position="1"/>
        <end position="52"/>
    </location>
</feature>
<name>A0A8S9LBW4_BRACR</name>
<evidence type="ECO:0000256" key="1">
    <source>
        <dbReference type="SAM" id="MobiDB-lite"/>
    </source>
</evidence>
<dbReference type="PANTHER" id="PTHR31286">
    <property type="entry name" value="GLYCINE-RICH CELL WALL STRUCTURAL PROTEIN 1.8-LIKE"/>
    <property type="match status" value="1"/>
</dbReference>
<feature type="compositionally biased region" description="Pro residues" evidence="1">
    <location>
        <begin position="322"/>
        <end position="331"/>
    </location>
</feature>
<protein>
    <recommendedName>
        <fullName evidence="3">DUF4283 domain-containing protein</fullName>
    </recommendedName>
</protein>
<accession>A0A8S9LBW4</accession>
<feature type="region of interest" description="Disordered" evidence="1">
    <location>
        <begin position="322"/>
        <end position="413"/>
    </location>
</feature>
<organism evidence="2">
    <name type="scientific">Brassica cretica</name>
    <name type="common">Mustard</name>
    <dbReference type="NCBI Taxonomy" id="69181"/>
    <lineage>
        <taxon>Eukaryota</taxon>
        <taxon>Viridiplantae</taxon>
        <taxon>Streptophyta</taxon>
        <taxon>Embryophyta</taxon>
        <taxon>Tracheophyta</taxon>
        <taxon>Spermatophyta</taxon>
        <taxon>Magnoliopsida</taxon>
        <taxon>eudicotyledons</taxon>
        <taxon>Gunneridae</taxon>
        <taxon>Pentapetalae</taxon>
        <taxon>rosids</taxon>
        <taxon>malvids</taxon>
        <taxon>Brassicales</taxon>
        <taxon>Brassicaceae</taxon>
        <taxon>Brassiceae</taxon>
        <taxon>Brassica</taxon>
    </lineage>
</organism>
<feature type="compositionally biased region" description="Low complexity" evidence="1">
    <location>
        <begin position="381"/>
        <end position="392"/>
    </location>
</feature>
<evidence type="ECO:0008006" key="3">
    <source>
        <dbReference type="Google" id="ProtNLM"/>
    </source>
</evidence>
<dbReference type="EMBL" id="QGKY02000094">
    <property type="protein sequence ID" value="KAF2603712.1"/>
    <property type="molecule type" value="Genomic_DNA"/>
</dbReference>